<dbReference type="Proteomes" id="UP000277204">
    <property type="component" value="Unassembled WGS sequence"/>
</dbReference>
<keyword evidence="2" id="KW-1185">Reference proteome</keyword>
<evidence type="ECO:0000313" key="2">
    <source>
        <dbReference type="Proteomes" id="UP000277204"/>
    </source>
</evidence>
<gene>
    <name evidence="1" type="ORF">SMRZ_LOCUS3992</name>
</gene>
<evidence type="ECO:0000313" key="1">
    <source>
        <dbReference type="EMBL" id="VDO59670.1"/>
    </source>
</evidence>
<dbReference type="AlphaFoldDB" id="A0A183LJL7"/>
<organism evidence="1 2">
    <name type="scientific">Schistosoma margrebowiei</name>
    <dbReference type="NCBI Taxonomy" id="48269"/>
    <lineage>
        <taxon>Eukaryota</taxon>
        <taxon>Metazoa</taxon>
        <taxon>Spiralia</taxon>
        <taxon>Lophotrochozoa</taxon>
        <taxon>Platyhelminthes</taxon>
        <taxon>Trematoda</taxon>
        <taxon>Digenea</taxon>
        <taxon>Strigeidida</taxon>
        <taxon>Schistosomatoidea</taxon>
        <taxon>Schistosomatidae</taxon>
        <taxon>Schistosoma</taxon>
    </lineage>
</organism>
<name>A0A183LJL7_9TREM</name>
<protein>
    <submittedName>
        <fullName evidence="1">Uncharacterized protein</fullName>
    </submittedName>
</protein>
<accession>A0A183LJL7</accession>
<dbReference type="EMBL" id="UZAI01001219">
    <property type="protein sequence ID" value="VDO59670.1"/>
    <property type="molecule type" value="Genomic_DNA"/>
</dbReference>
<proteinExistence type="predicted"/>
<sequence length="72" mass="8414">MRFSPSKCKMLLQDWIASTPKLMIGSELVERVDHFTYLGSFISPCGLMCDEMSARIWKARLDFANLRHLWCM</sequence>
<reference evidence="1 2" key="1">
    <citation type="submission" date="2018-11" db="EMBL/GenBank/DDBJ databases">
        <authorList>
            <consortium name="Pathogen Informatics"/>
        </authorList>
    </citation>
    <scope>NUCLEOTIDE SEQUENCE [LARGE SCALE GENOMIC DNA]</scope>
    <source>
        <strain evidence="1 2">Zambia</strain>
    </source>
</reference>